<keyword evidence="3" id="KW-1185">Reference proteome</keyword>
<feature type="non-terminal residue" evidence="2">
    <location>
        <position position="129"/>
    </location>
</feature>
<protein>
    <recommendedName>
        <fullName evidence="4">Monocarboxylate transporter</fullName>
    </recommendedName>
</protein>
<evidence type="ECO:0008006" key="4">
    <source>
        <dbReference type="Google" id="ProtNLM"/>
    </source>
</evidence>
<dbReference type="Gene3D" id="1.20.1250.20">
    <property type="entry name" value="MFS general substrate transporter like domains"/>
    <property type="match status" value="1"/>
</dbReference>
<evidence type="ECO:0000313" key="3">
    <source>
        <dbReference type="Proteomes" id="UP000886998"/>
    </source>
</evidence>
<keyword evidence="1" id="KW-0812">Transmembrane</keyword>
<dbReference type="EMBL" id="BMAV01018173">
    <property type="protein sequence ID" value="GFY70313.1"/>
    <property type="molecule type" value="Genomic_DNA"/>
</dbReference>
<dbReference type="AlphaFoldDB" id="A0A8X6YDI8"/>
<reference evidence="2" key="1">
    <citation type="submission" date="2020-08" db="EMBL/GenBank/DDBJ databases">
        <title>Multicomponent nature underlies the extraordinary mechanical properties of spider dragline silk.</title>
        <authorList>
            <person name="Kono N."/>
            <person name="Nakamura H."/>
            <person name="Mori M."/>
            <person name="Yoshida Y."/>
            <person name="Ohtoshi R."/>
            <person name="Malay A.D."/>
            <person name="Moran D.A.P."/>
            <person name="Tomita M."/>
            <person name="Numata K."/>
            <person name="Arakawa K."/>
        </authorList>
    </citation>
    <scope>NUCLEOTIDE SEQUENCE</scope>
</reference>
<dbReference type="GO" id="GO:0008028">
    <property type="term" value="F:monocarboxylic acid transmembrane transporter activity"/>
    <property type="evidence" value="ECO:0007669"/>
    <property type="project" value="TreeGrafter"/>
</dbReference>
<dbReference type="PANTHER" id="PTHR11360:SF303">
    <property type="entry name" value="MAJOR FACILITATOR SUPERFAMILY (MFS) PROFILE DOMAIN-CONTAINING PROTEIN"/>
    <property type="match status" value="1"/>
</dbReference>
<dbReference type="Proteomes" id="UP000886998">
    <property type="component" value="Unassembled WGS sequence"/>
</dbReference>
<dbReference type="PANTHER" id="PTHR11360">
    <property type="entry name" value="MONOCARBOXYLATE TRANSPORTER"/>
    <property type="match status" value="1"/>
</dbReference>
<evidence type="ECO:0000313" key="2">
    <source>
        <dbReference type="EMBL" id="GFY70313.1"/>
    </source>
</evidence>
<feature type="transmembrane region" description="Helical" evidence="1">
    <location>
        <begin position="52"/>
        <end position="70"/>
    </location>
</feature>
<accession>A0A8X6YDI8</accession>
<keyword evidence="1" id="KW-1133">Transmembrane helix</keyword>
<dbReference type="InterPro" id="IPR050327">
    <property type="entry name" value="Proton-linked_MCT"/>
</dbReference>
<dbReference type="InterPro" id="IPR036259">
    <property type="entry name" value="MFS_trans_sf"/>
</dbReference>
<dbReference type="OrthoDB" id="10510555at2759"/>
<sequence length="129" mass="14085">MFLTIIVDFARDDGLSSSQEIAVLVYLSIADTLGRLGLGWVTDLGFISNSSFSAICCFIMSITFGGLVFVKEFKMISFLVFVFGLSVGGFLIVCPGVISDHIEEDKRPMALAARFFLYALLSLTQPPLI</sequence>
<gene>
    <name evidence="2" type="primary">AVEN_32664_1</name>
    <name evidence="2" type="ORF">TNIN_90171</name>
</gene>
<keyword evidence="1" id="KW-0472">Membrane</keyword>
<comment type="caution">
    <text evidence="2">The sequence shown here is derived from an EMBL/GenBank/DDBJ whole genome shotgun (WGS) entry which is preliminary data.</text>
</comment>
<proteinExistence type="predicted"/>
<feature type="transmembrane region" description="Helical" evidence="1">
    <location>
        <begin position="77"/>
        <end position="98"/>
    </location>
</feature>
<evidence type="ECO:0000256" key="1">
    <source>
        <dbReference type="SAM" id="Phobius"/>
    </source>
</evidence>
<organism evidence="2 3">
    <name type="scientific">Trichonephila inaurata madagascariensis</name>
    <dbReference type="NCBI Taxonomy" id="2747483"/>
    <lineage>
        <taxon>Eukaryota</taxon>
        <taxon>Metazoa</taxon>
        <taxon>Ecdysozoa</taxon>
        <taxon>Arthropoda</taxon>
        <taxon>Chelicerata</taxon>
        <taxon>Arachnida</taxon>
        <taxon>Araneae</taxon>
        <taxon>Araneomorphae</taxon>
        <taxon>Entelegynae</taxon>
        <taxon>Araneoidea</taxon>
        <taxon>Nephilidae</taxon>
        <taxon>Trichonephila</taxon>
        <taxon>Trichonephila inaurata</taxon>
    </lineage>
</organism>
<name>A0A8X6YDI8_9ARAC</name>
<dbReference type="SUPFAM" id="SSF103473">
    <property type="entry name" value="MFS general substrate transporter"/>
    <property type="match status" value="1"/>
</dbReference>